<feature type="signal peptide" evidence="4">
    <location>
        <begin position="1"/>
        <end position="20"/>
    </location>
</feature>
<dbReference type="EMBL" id="CP045121">
    <property type="protein sequence ID" value="QIN77786.1"/>
    <property type="molecule type" value="Genomic_DNA"/>
</dbReference>
<evidence type="ECO:0000313" key="5">
    <source>
        <dbReference type="EMBL" id="QIN77786.1"/>
    </source>
</evidence>
<dbReference type="SUPFAM" id="SSF63817">
    <property type="entry name" value="Sortase"/>
    <property type="match status" value="1"/>
</dbReference>
<keyword evidence="4" id="KW-0732">Signal</keyword>
<evidence type="ECO:0000256" key="1">
    <source>
        <dbReference type="ARBA" id="ARBA00022801"/>
    </source>
</evidence>
<dbReference type="InterPro" id="IPR042003">
    <property type="entry name" value="Sortase_E"/>
</dbReference>
<keyword evidence="1" id="KW-0378">Hydrolase</keyword>
<protein>
    <submittedName>
        <fullName evidence="5">Sortase</fullName>
    </submittedName>
</protein>
<evidence type="ECO:0000313" key="6">
    <source>
        <dbReference type="Proteomes" id="UP000502706"/>
    </source>
</evidence>
<accession>A0A6G8PUN1</accession>
<dbReference type="InterPro" id="IPR023365">
    <property type="entry name" value="Sortase_dom-sf"/>
</dbReference>
<name>A0A6G8PUN1_9ACTN</name>
<feature type="active site" description="Proton donor/acceptor" evidence="2">
    <location>
        <position position="115"/>
    </location>
</feature>
<dbReference type="Gene3D" id="2.40.260.10">
    <property type="entry name" value="Sortase"/>
    <property type="match status" value="1"/>
</dbReference>
<dbReference type="Proteomes" id="UP000502706">
    <property type="component" value="Chromosome"/>
</dbReference>
<sequence>MRLKSSILAVIASLMVLTLASCGGGSGDSANAPAAPQEPEERAEPAAPAGDETQAEVPEDKTLRLTIPKMARIEDDVIPTTAGDDEAALKDHAAIHLEGTGYPWEEEANVYVAGHRLGYPNTDSFLAFWDLDALENGDRIRVKDANGKEYVYEVFKEFDVAPTDLYVLDPVAGKNVLTLQTCTLPDYSRRLIVQAELKQG</sequence>
<dbReference type="GO" id="GO:0016787">
    <property type="term" value="F:hydrolase activity"/>
    <property type="evidence" value="ECO:0007669"/>
    <property type="project" value="UniProtKB-KW"/>
</dbReference>
<dbReference type="CDD" id="cd05830">
    <property type="entry name" value="Sortase_E"/>
    <property type="match status" value="1"/>
</dbReference>
<evidence type="ECO:0000256" key="3">
    <source>
        <dbReference type="SAM" id="MobiDB-lite"/>
    </source>
</evidence>
<evidence type="ECO:0000256" key="4">
    <source>
        <dbReference type="SAM" id="SignalP"/>
    </source>
</evidence>
<reference evidence="5 6" key="1">
    <citation type="submission" date="2019-10" db="EMBL/GenBank/DDBJ databases">
        <title>Rubrobacter sp nov SCSIO 52915 isolated from a deep-sea sediment in the South China Sea.</title>
        <authorList>
            <person name="Chen R.W."/>
        </authorList>
    </citation>
    <scope>NUCLEOTIDE SEQUENCE [LARGE SCALE GENOMIC DNA]</scope>
    <source>
        <strain evidence="5 6">SCSIO 52915</strain>
    </source>
</reference>
<proteinExistence type="predicted"/>
<organism evidence="5 6">
    <name type="scientific">Rubrobacter marinus</name>
    <dbReference type="NCBI Taxonomy" id="2653852"/>
    <lineage>
        <taxon>Bacteria</taxon>
        <taxon>Bacillati</taxon>
        <taxon>Actinomycetota</taxon>
        <taxon>Rubrobacteria</taxon>
        <taxon>Rubrobacterales</taxon>
        <taxon>Rubrobacteraceae</taxon>
        <taxon>Rubrobacter</taxon>
    </lineage>
</organism>
<feature type="active site" description="Acyl-thioester intermediate" evidence="2">
    <location>
        <position position="182"/>
    </location>
</feature>
<dbReference type="KEGG" id="rmar:GBA65_03825"/>
<gene>
    <name evidence="5" type="ORF">GBA65_03825</name>
</gene>
<keyword evidence="6" id="KW-1185">Reference proteome</keyword>
<dbReference type="Pfam" id="PF04203">
    <property type="entry name" value="Sortase"/>
    <property type="match status" value="1"/>
</dbReference>
<dbReference type="PROSITE" id="PS51257">
    <property type="entry name" value="PROKAR_LIPOPROTEIN"/>
    <property type="match status" value="1"/>
</dbReference>
<feature type="chain" id="PRO_5038884133" evidence="4">
    <location>
        <begin position="21"/>
        <end position="200"/>
    </location>
</feature>
<dbReference type="RefSeq" id="WP_166395466.1">
    <property type="nucleotide sequence ID" value="NZ_CP045121.1"/>
</dbReference>
<dbReference type="NCBIfam" id="TIGR01076">
    <property type="entry name" value="sortase_fam"/>
    <property type="match status" value="1"/>
</dbReference>
<dbReference type="AlphaFoldDB" id="A0A6G8PUN1"/>
<feature type="region of interest" description="Disordered" evidence="3">
    <location>
        <begin position="26"/>
        <end position="61"/>
    </location>
</feature>
<dbReference type="InterPro" id="IPR005754">
    <property type="entry name" value="Sortase"/>
</dbReference>
<evidence type="ECO:0000256" key="2">
    <source>
        <dbReference type="PIRSR" id="PIRSR605754-1"/>
    </source>
</evidence>